<feature type="transmembrane region" description="Helical" evidence="6">
    <location>
        <begin position="144"/>
        <end position="161"/>
    </location>
</feature>
<comment type="caution">
    <text evidence="7">The sequence shown here is derived from an EMBL/GenBank/DDBJ whole genome shotgun (WGS) entry which is preliminary data.</text>
</comment>
<evidence type="ECO:0000313" key="8">
    <source>
        <dbReference type="Proteomes" id="UP000650477"/>
    </source>
</evidence>
<dbReference type="InterPro" id="IPR002797">
    <property type="entry name" value="Polysacc_synth"/>
</dbReference>
<feature type="transmembrane region" description="Helical" evidence="6">
    <location>
        <begin position="167"/>
        <end position="189"/>
    </location>
</feature>
<keyword evidence="4 6" id="KW-1133">Transmembrane helix</keyword>
<evidence type="ECO:0000256" key="5">
    <source>
        <dbReference type="ARBA" id="ARBA00023136"/>
    </source>
</evidence>
<proteinExistence type="predicted"/>
<feature type="transmembrane region" description="Helical" evidence="6">
    <location>
        <begin position="321"/>
        <end position="341"/>
    </location>
</feature>
<organism evidence="7 8">
    <name type="scientific">Morganella morganii</name>
    <name type="common">Proteus morganii</name>
    <dbReference type="NCBI Taxonomy" id="582"/>
    <lineage>
        <taxon>Bacteria</taxon>
        <taxon>Pseudomonadati</taxon>
        <taxon>Pseudomonadota</taxon>
        <taxon>Gammaproteobacteria</taxon>
        <taxon>Enterobacterales</taxon>
        <taxon>Morganellaceae</taxon>
        <taxon>Morganella</taxon>
    </lineage>
</organism>
<evidence type="ECO:0008006" key="9">
    <source>
        <dbReference type="Google" id="ProtNLM"/>
    </source>
</evidence>
<dbReference type="EMBL" id="PKLF01000005">
    <property type="protein sequence ID" value="MBE8612158.1"/>
    <property type="molecule type" value="Genomic_DNA"/>
</dbReference>
<dbReference type="Pfam" id="PF01943">
    <property type="entry name" value="Polysacc_synt"/>
    <property type="match status" value="1"/>
</dbReference>
<gene>
    <name evidence="7" type="ORF">CYG68_06965</name>
</gene>
<evidence type="ECO:0000256" key="1">
    <source>
        <dbReference type="ARBA" id="ARBA00004651"/>
    </source>
</evidence>
<keyword evidence="5 6" id="KW-0472">Membrane</keyword>
<keyword evidence="3 6" id="KW-0812">Transmembrane</keyword>
<reference evidence="7" key="1">
    <citation type="submission" date="2017-12" db="EMBL/GenBank/DDBJ databases">
        <title>Genome sequencing and analysis.</title>
        <authorList>
            <person name="Huang Y.-T."/>
        </authorList>
    </citation>
    <scope>NUCLEOTIDE SEQUENCE</scope>
    <source>
        <strain evidence="7">VGH116</strain>
    </source>
</reference>
<protein>
    <recommendedName>
        <fullName evidence="9">Flippase</fullName>
    </recommendedName>
</protein>
<evidence type="ECO:0000256" key="6">
    <source>
        <dbReference type="SAM" id="Phobius"/>
    </source>
</evidence>
<feature type="transmembrane region" description="Helical" evidence="6">
    <location>
        <begin position="78"/>
        <end position="100"/>
    </location>
</feature>
<name>A0A8I0Q3P8_MORMO</name>
<feature type="transmembrane region" description="Helical" evidence="6">
    <location>
        <begin position="277"/>
        <end position="301"/>
    </location>
</feature>
<feature type="transmembrane region" description="Helical" evidence="6">
    <location>
        <begin position="37"/>
        <end position="58"/>
    </location>
</feature>
<accession>A0A8I0Q3P8</accession>
<keyword evidence="2" id="KW-1003">Cell membrane</keyword>
<evidence type="ECO:0000256" key="4">
    <source>
        <dbReference type="ARBA" id="ARBA00022989"/>
    </source>
</evidence>
<dbReference type="AlphaFoldDB" id="A0A8I0Q3P8"/>
<sequence length="404" mass="45473">MSLKKNIINHFMTQVVGYLSPLLLFPFLSSKLGTESLGLYIFSLSVITLSNIITNFGFDISVSKDIAEGNNNREKLSYYFTLTTVSKSLLCLISCAVIYTGVSLTHYYTNKYVLINILIIITFNSFSINWLFQGLEKLYIYSRITILTKLALLILTFIFIKNKDDELYLYIISSIQAVMSWLISYYWIIKYKLSFKKIKIREIYNILAESSQFFLARASVSLYSVLGSFFLGIFSGSLYQVAIYGVAQQLYKAGVYAISAISTPLTPYMARTKNYNVFFKVTFFSILLTILGAVVGFIFGSDIIRLIFGSNLIGAKPVLDIFMVTIVISIIGIHFGYPALIPLGKSNVANYSVIASGLLQLSIIALLYLTHYNVTAVTIAVSYLLCDLLMTAIRLISFYKNYSQ</sequence>
<comment type="subcellular location">
    <subcellularLocation>
        <location evidence="1">Cell membrane</location>
        <topology evidence="1">Multi-pass membrane protein</topology>
    </subcellularLocation>
</comment>
<dbReference type="PANTHER" id="PTHR30250">
    <property type="entry name" value="PST FAMILY PREDICTED COLANIC ACID TRANSPORTER"/>
    <property type="match status" value="1"/>
</dbReference>
<feature type="transmembrane region" description="Helical" evidence="6">
    <location>
        <begin position="112"/>
        <end position="132"/>
    </location>
</feature>
<feature type="transmembrane region" description="Helical" evidence="6">
    <location>
        <begin position="7"/>
        <end position="25"/>
    </location>
</feature>
<evidence type="ECO:0000256" key="2">
    <source>
        <dbReference type="ARBA" id="ARBA00022475"/>
    </source>
</evidence>
<evidence type="ECO:0000256" key="3">
    <source>
        <dbReference type="ARBA" id="ARBA00022692"/>
    </source>
</evidence>
<evidence type="ECO:0000313" key="7">
    <source>
        <dbReference type="EMBL" id="MBE8612158.1"/>
    </source>
</evidence>
<dbReference type="RefSeq" id="WP_126324184.1">
    <property type="nucleotide sequence ID" value="NZ_CAXOPJ010000005.1"/>
</dbReference>
<dbReference type="InterPro" id="IPR050833">
    <property type="entry name" value="Poly_Biosynth_Transport"/>
</dbReference>
<feature type="transmembrane region" description="Helical" evidence="6">
    <location>
        <begin position="375"/>
        <end position="396"/>
    </location>
</feature>
<feature type="transmembrane region" description="Helical" evidence="6">
    <location>
        <begin position="348"/>
        <end position="369"/>
    </location>
</feature>
<dbReference type="Proteomes" id="UP000650477">
    <property type="component" value="Unassembled WGS sequence"/>
</dbReference>
<dbReference type="GO" id="GO:0005886">
    <property type="term" value="C:plasma membrane"/>
    <property type="evidence" value="ECO:0007669"/>
    <property type="project" value="UniProtKB-SubCell"/>
</dbReference>
<feature type="transmembrane region" description="Helical" evidence="6">
    <location>
        <begin position="220"/>
        <end position="247"/>
    </location>
</feature>
<dbReference type="PANTHER" id="PTHR30250:SF11">
    <property type="entry name" value="O-ANTIGEN TRANSPORTER-RELATED"/>
    <property type="match status" value="1"/>
</dbReference>